<comment type="caution">
    <text evidence="1">The sequence shown here is derived from an EMBL/GenBank/DDBJ whole genome shotgun (WGS) entry which is preliminary data.</text>
</comment>
<proteinExistence type="predicted"/>
<organism evidence="1 2">
    <name type="scientific">Saccharothrix mutabilis subsp. mutabilis</name>
    <dbReference type="NCBI Taxonomy" id="66855"/>
    <lineage>
        <taxon>Bacteria</taxon>
        <taxon>Bacillati</taxon>
        <taxon>Actinomycetota</taxon>
        <taxon>Actinomycetes</taxon>
        <taxon>Pseudonocardiales</taxon>
        <taxon>Pseudonocardiaceae</taxon>
        <taxon>Saccharothrix</taxon>
    </lineage>
</organism>
<accession>A0ABP3E322</accession>
<keyword evidence="2" id="KW-1185">Reference proteome</keyword>
<reference evidence="2" key="1">
    <citation type="journal article" date="2019" name="Int. J. Syst. Evol. Microbiol.">
        <title>The Global Catalogue of Microorganisms (GCM) 10K type strain sequencing project: providing services to taxonomists for standard genome sequencing and annotation.</title>
        <authorList>
            <consortium name="The Broad Institute Genomics Platform"/>
            <consortium name="The Broad Institute Genome Sequencing Center for Infectious Disease"/>
            <person name="Wu L."/>
            <person name="Ma J."/>
        </authorList>
    </citation>
    <scope>NUCLEOTIDE SEQUENCE [LARGE SCALE GENOMIC DNA]</scope>
    <source>
        <strain evidence="2">JCM 3380</strain>
    </source>
</reference>
<dbReference type="RefSeq" id="WP_343937224.1">
    <property type="nucleotide sequence ID" value="NZ_BAAABU010000019.1"/>
</dbReference>
<sequence>MVTHFLGSADGVVGVEYGHFYVQSRGLAEPPRLALSADDFFFATTDAIAIMAESGETRYVLVQIESWAEEPVTAGPPGADVAERVIAFTDPVVHAQAVMAVAPETASLDLGAPGTYRARAYRWGGHVVEQVVRANADATRHRTESVLLQFWPAPGARPTAAAAPGSTQLDDLNTQLRRWATTAAESRPADTT</sequence>
<dbReference type="Proteomes" id="UP001500416">
    <property type="component" value="Unassembled WGS sequence"/>
</dbReference>
<name>A0ABP3E322_9PSEU</name>
<evidence type="ECO:0000313" key="2">
    <source>
        <dbReference type="Proteomes" id="UP001500416"/>
    </source>
</evidence>
<dbReference type="EMBL" id="BAAABU010000019">
    <property type="protein sequence ID" value="GAA0251062.1"/>
    <property type="molecule type" value="Genomic_DNA"/>
</dbReference>
<gene>
    <name evidence="1" type="ORF">GCM10010492_59170</name>
</gene>
<protein>
    <submittedName>
        <fullName evidence="1">Uncharacterized protein</fullName>
    </submittedName>
</protein>
<evidence type="ECO:0000313" key="1">
    <source>
        <dbReference type="EMBL" id="GAA0251062.1"/>
    </source>
</evidence>